<keyword evidence="5 9" id="KW-0378">Hydrolase</keyword>
<dbReference type="InterPro" id="IPR011050">
    <property type="entry name" value="Pectin_lyase_fold/virulence"/>
</dbReference>
<dbReference type="InterPro" id="IPR012334">
    <property type="entry name" value="Pectin_lyas_fold"/>
</dbReference>
<evidence type="ECO:0000256" key="1">
    <source>
        <dbReference type="ARBA" id="ARBA00004191"/>
    </source>
</evidence>
<evidence type="ECO:0000313" key="11">
    <source>
        <dbReference type="EMBL" id="KAA8530730.1"/>
    </source>
</evidence>
<feature type="chain" id="PRO_5023935297" description="Polygalacturonase" evidence="10">
    <location>
        <begin position="23"/>
        <end position="392"/>
    </location>
</feature>
<evidence type="ECO:0000256" key="2">
    <source>
        <dbReference type="ARBA" id="ARBA00008834"/>
    </source>
</evidence>
<dbReference type="GO" id="GO:0071555">
    <property type="term" value="P:cell wall organization"/>
    <property type="evidence" value="ECO:0007669"/>
    <property type="project" value="UniProtKB-KW"/>
</dbReference>
<protein>
    <recommendedName>
        <fullName evidence="13">Polygalacturonase</fullName>
    </recommendedName>
</protein>
<organism evidence="11 12">
    <name type="scientific">Nyssa sinensis</name>
    <dbReference type="NCBI Taxonomy" id="561372"/>
    <lineage>
        <taxon>Eukaryota</taxon>
        <taxon>Viridiplantae</taxon>
        <taxon>Streptophyta</taxon>
        <taxon>Embryophyta</taxon>
        <taxon>Tracheophyta</taxon>
        <taxon>Spermatophyta</taxon>
        <taxon>Magnoliopsida</taxon>
        <taxon>eudicotyledons</taxon>
        <taxon>Gunneridae</taxon>
        <taxon>Pentapetalae</taxon>
        <taxon>asterids</taxon>
        <taxon>Cornales</taxon>
        <taxon>Nyssaceae</taxon>
        <taxon>Nyssa</taxon>
    </lineage>
</organism>
<dbReference type="FunFam" id="2.160.20.10:FF:000016">
    <property type="entry name" value="Polygalacturonase 7"/>
    <property type="match status" value="1"/>
</dbReference>
<gene>
    <name evidence="11" type="ORF">F0562_005336</name>
</gene>
<evidence type="ECO:0000256" key="4">
    <source>
        <dbReference type="ARBA" id="ARBA00022525"/>
    </source>
</evidence>
<dbReference type="OrthoDB" id="187139at2759"/>
<dbReference type="Pfam" id="PF00295">
    <property type="entry name" value="Glyco_hydro_28"/>
    <property type="match status" value="1"/>
</dbReference>
<evidence type="ECO:0008006" key="13">
    <source>
        <dbReference type="Google" id="ProtNLM"/>
    </source>
</evidence>
<reference evidence="11 12" key="1">
    <citation type="submission" date="2019-09" db="EMBL/GenBank/DDBJ databases">
        <title>A chromosome-level genome assembly of the Chinese tupelo Nyssa sinensis.</title>
        <authorList>
            <person name="Yang X."/>
            <person name="Kang M."/>
            <person name="Yang Y."/>
            <person name="Xiong H."/>
            <person name="Wang M."/>
            <person name="Zhang Z."/>
            <person name="Wang Z."/>
            <person name="Wu H."/>
            <person name="Ma T."/>
            <person name="Liu J."/>
            <person name="Xi Z."/>
        </authorList>
    </citation>
    <scope>NUCLEOTIDE SEQUENCE [LARGE SCALE GENOMIC DNA]</scope>
    <source>
        <strain evidence="11">J267</strain>
        <tissue evidence="11">Leaf</tissue>
    </source>
</reference>
<feature type="active site" evidence="8">
    <location>
        <position position="241"/>
    </location>
</feature>
<evidence type="ECO:0000256" key="9">
    <source>
        <dbReference type="RuleBase" id="RU361169"/>
    </source>
</evidence>
<keyword evidence="7" id="KW-0961">Cell wall biogenesis/degradation</keyword>
<keyword evidence="3" id="KW-0134">Cell wall</keyword>
<dbReference type="InterPro" id="IPR006626">
    <property type="entry name" value="PbH1"/>
</dbReference>
<dbReference type="SMART" id="SM00710">
    <property type="entry name" value="PbH1"/>
    <property type="match status" value="6"/>
</dbReference>
<keyword evidence="4" id="KW-0964">Secreted</keyword>
<evidence type="ECO:0000256" key="7">
    <source>
        <dbReference type="ARBA" id="ARBA00023316"/>
    </source>
</evidence>
<evidence type="ECO:0000256" key="10">
    <source>
        <dbReference type="SAM" id="SignalP"/>
    </source>
</evidence>
<evidence type="ECO:0000256" key="5">
    <source>
        <dbReference type="ARBA" id="ARBA00022801"/>
    </source>
</evidence>
<proteinExistence type="inferred from homology"/>
<dbReference type="SUPFAM" id="SSF51126">
    <property type="entry name" value="Pectin lyase-like"/>
    <property type="match status" value="1"/>
</dbReference>
<dbReference type="PANTHER" id="PTHR31375">
    <property type="match status" value="1"/>
</dbReference>
<dbReference type="AlphaFoldDB" id="A0A5J5AJB6"/>
<evidence type="ECO:0000256" key="3">
    <source>
        <dbReference type="ARBA" id="ARBA00022512"/>
    </source>
</evidence>
<comment type="similarity">
    <text evidence="2 9">Belongs to the glycosyl hydrolase 28 family.</text>
</comment>
<name>A0A5J5AJB6_9ASTE</name>
<sequence length="392" mass="41195">MVNTKSFLLVAFLFIFFDKIVATAVTYNVVNLGAKPDGKTDSTKSFLSAWAAACGSAQPATIFVPPGSYLLGKASFDGGQCKNSAITIRIDGTLLAPSDYSVIGNAGNWLIFEHVNGVSIYGGTLDAQGTGLWACKSSGESCPTGATTLEFSNSNNIMISGLRSINSQMFHVVINSCQNVKVQEVKISASGKSPNTDGIHVQQSSSVTILNSRIATGDDCISIGPGTTNLWIENIACGPGHGISIGSLGKEMQEDGVQNVTVKTVTFMGTENGVRIKTWGRPSNGFVRGVLFQHATMINVQNPVLIDQNYCPGNENCPGQVSGVKISDVAYEDIHGSSATEVAVKFDCSKMHPCSGITLEDVKLTYRNQPAQASCVNAGGTSSGLVQPTSCL</sequence>
<keyword evidence="10" id="KW-0732">Signal</keyword>
<comment type="subcellular location">
    <subcellularLocation>
        <location evidence="1">Secreted</location>
        <location evidence="1">Cell wall</location>
    </subcellularLocation>
</comment>
<keyword evidence="6 9" id="KW-0326">Glycosidase</keyword>
<dbReference type="GO" id="GO:0005975">
    <property type="term" value="P:carbohydrate metabolic process"/>
    <property type="evidence" value="ECO:0007669"/>
    <property type="project" value="InterPro"/>
</dbReference>
<dbReference type="PROSITE" id="PS00502">
    <property type="entry name" value="POLYGALACTURONASE"/>
    <property type="match status" value="1"/>
</dbReference>
<dbReference type="InterPro" id="IPR000743">
    <property type="entry name" value="Glyco_hydro_28"/>
</dbReference>
<feature type="signal peptide" evidence="10">
    <location>
        <begin position="1"/>
        <end position="22"/>
    </location>
</feature>
<accession>A0A5J5AJB6</accession>
<dbReference type="EMBL" id="CM018043">
    <property type="protein sequence ID" value="KAA8530730.1"/>
    <property type="molecule type" value="Genomic_DNA"/>
</dbReference>
<dbReference type="Proteomes" id="UP000325577">
    <property type="component" value="Linkage Group LG2"/>
</dbReference>
<keyword evidence="12" id="KW-1185">Reference proteome</keyword>
<dbReference type="Gene3D" id="2.160.20.10">
    <property type="entry name" value="Single-stranded right-handed beta-helix, Pectin lyase-like"/>
    <property type="match status" value="1"/>
</dbReference>
<dbReference type="GO" id="GO:0004650">
    <property type="term" value="F:polygalacturonase activity"/>
    <property type="evidence" value="ECO:0007669"/>
    <property type="project" value="InterPro"/>
</dbReference>
<evidence type="ECO:0000256" key="6">
    <source>
        <dbReference type="ARBA" id="ARBA00023295"/>
    </source>
</evidence>
<evidence type="ECO:0000256" key="8">
    <source>
        <dbReference type="PROSITE-ProRule" id="PRU10052"/>
    </source>
</evidence>
<evidence type="ECO:0000313" key="12">
    <source>
        <dbReference type="Proteomes" id="UP000325577"/>
    </source>
</evidence>